<name>A0ABV7MC23_9PROT</name>
<reference evidence="3" key="1">
    <citation type="journal article" date="2019" name="Int. J. Syst. Evol. Microbiol.">
        <title>The Global Catalogue of Microorganisms (GCM) 10K type strain sequencing project: providing services to taxonomists for standard genome sequencing and annotation.</title>
        <authorList>
            <consortium name="The Broad Institute Genomics Platform"/>
            <consortium name="The Broad Institute Genome Sequencing Center for Infectious Disease"/>
            <person name="Wu L."/>
            <person name="Ma J."/>
        </authorList>
    </citation>
    <scope>NUCLEOTIDE SEQUENCE [LARGE SCALE GENOMIC DNA]</scope>
    <source>
        <strain evidence="3">KCTC 22245</strain>
    </source>
</reference>
<proteinExistence type="predicted"/>
<keyword evidence="1" id="KW-0732">Signal</keyword>
<keyword evidence="3" id="KW-1185">Reference proteome</keyword>
<feature type="chain" id="PRO_5046712737" evidence="1">
    <location>
        <begin position="19"/>
        <end position="354"/>
    </location>
</feature>
<dbReference type="Proteomes" id="UP001595607">
    <property type="component" value="Unassembled WGS sequence"/>
</dbReference>
<evidence type="ECO:0000256" key="1">
    <source>
        <dbReference type="SAM" id="SignalP"/>
    </source>
</evidence>
<dbReference type="EMBL" id="JBHRVA010000002">
    <property type="protein sequence ID" value="MFC3301896.1"/>
    <property type="molecule type" value="Genomic_DNA"/>
</dbReference>
<accession>A0ABV7MC23</accession>
<protein>
    <submittedName>
        <fullName evidence="2">Transporter</fullName>
    </submittedName>
</protein>
<dbReference type="RefSeq" id="WP_189573743.1">
    <property type="nucleotide sequence ID" value="NZ_BMXU01000001.1"/>
</dbReference>
<evidence type="ECO:0000313" key="2">
    <source>
        <dbReference type="EMBL" id="MFC3301896.1"/>
    </source>
</evidence>
<organism evidence="2 3">
    <name type="scientific">Parvularcula lutaonensis</name>
    <dbReference type="NCBI Taxonomy" id="491923"/>
    <lineage>
        <taxon>Bacteria</taxon>
        <taxon>Pseudomonadati</taxon>
        <taxon>Pseudomonadota</taxon>
        <taxon>Alphaproteobacteria</taxon>
        <taxon>Parvularculales</taxon>
        <taxon>Parvularculaceae</taxon>
        <taxon>Parvularcula</taxon>
    </lineage>
</organism>
<sequence>MKRISLAVLALATSPALAHDGPHAADHAPIGVMADHRHKAGEFMVSYRFMRMDMEGNRDGTDTLSPEEIATTVPNRFFGRPMQPPTLRVVPLEMTMDMHMVGAMWGVTDKVTLMAMGSYLTNTMDHVTFQGGMGTTELGNFETETAGFGDTTVAAIIGLDDGKKEGRQFNLNLGISLPTGSIEETDQILTPMGMRPEPRLPYPMQLGSGTYDFKPGFTYRDREGKLAWGGQVSGVVRSGDNGEGYTLGDRAEATAWFGYAHSHAAAGFIRLKGVTQGRIDGQDPLIVAPVQTADPANFGGETVEVFLGLNLAGQQGALRGHRVAAEVGFPIYRDLNGPQLETDLTATIGWQYAF</sequence>
<evidence type="ECO:0000313" key="3">
    <source>
        <dbReference type="Proteomes" id="UP001595607"/>
    </source>
</evidence>
<gene>
    <name evidence="2" type="ORF">ACFONP_04050</name>
</gene>
<comment type="caution">
    <text evidence="2">The sequence shown here is derived from an EMBL/GenBank/DDBJ whole genome shotgun (WGS) entry which is preliminary data.</text>
</comment>
<feature type="signal peptide" evidence="1">
    <location>
        <begin position="1"/>
        <end position="18"/>
    </location>
</feature>